<dbReference type="InterPro" id="IPR021747">
    <property type="entry name" value="DUF3313"/>
</dbReference>
<comment type="caution">
    <text evidence="1">The sequence shown here is derived from an EMBL/GenBank/DDBJ whole genome shotgun (WGS) entry which is preliminary data.</text>
</comment>
<organism evidence="1 2">
    <name type="scientific">Bradyrhizobium nanningense</name>
    <dbReference type="NCBI Taxonomy" id="1325118"/>
    <lineage>
        <taxon>Bacteria</taxon>
        <taxon>Pseudomonadati</taxon>
        <taxon>Pseudomonadota</taxon>
        <taxon>Alphaproteobacteria</taxon>
        <taxon>Hyphomicrobiales</taxon>
        <taxon>Nitrobacteraceae</taxon>
        <taxon>Bradyrhizobium</taxon>
    </lineage>
</organism>
<dbReference type="PROSITE" id="PS51257">
    <property type="entry name" value="PROKAR_LIPOPROTEIN"/>
    <property type="match status" value="1"/>
</dbReference>
<proteinExistence type="predicted"/>
<evidence type="ECO:0000313" key="1">
    <source>
        <dbReference type="EMBL" id="RXH25658.1"/>
    </source>
</evidence>
<dbReference type="Pfam" id="PF11769">
    <property type="entry name" value="DUF3313"/>
    <property type="match status" value="1"/>
</dbReference>
<dbReference type="RefSeq" id="WP_128920376.1">
    <property type="nucleotide sequence ID" value="NZ_LBJC01000082.1"/>
</dbReference>
<name>A0A4Q0S2T3_9BRAD</name>
<keyword evidence="2" id="KW-1185">Reference proteome</keyword>
<evidence type="ECO:0000313" key="2">
    <source>
        <dbReference type="Proteomes" id="UP000289546"/>
    </source>
</evidence>
<gene>
    <name evidence="1" type="ORF">XH99_23890</name>
</gene>
<evidence type="ECO:0008006" key="3">
    <source>
        <dbReference type="Google" id="ProtNLM"/>
    </source>
</evidence>
<reference evidence="1 2" key="1">
    <citation type="submission" date="2015-04" db="EMBL/GenBank/DDBJ databases">
        <title>Comparative genomics of rhizobia nodulating Arachis hypogaea in China.</title>
        <authorList>
            <person name="Li Y."/>
        </authorList>
    </citation>
    <scope>NUCLEOTIDE SEQUENCE [LARGE SCALE GENOMIC DNA]</scope>
    <source>
        <strain evidence="1 2">CCBAU 51757</strain>
    </source>
</reference>
<protein>
    <recommendedName>
        <fullName evidence="3">Lipoprotein</fullName>
    </recommendedName>
</protein>
<dbReference type="EMBL" id="LBJQ01000085">
    <property type="protein sequence ID" value="RXH25658.1"/>
    <property type="molecule type" value="Genomic_DNA"/>
</dbReference>
<accession>A0A4Q0S2T3</accession>
<dbReference type="OrthoDB" id="7585546at2"/>
<sequence length="220" mass="23323">MNRSIAVRGLGTLVLCAGLGGCASVAPVPYSEMASSAYLAPDKSDASGRVPYRYSTPVDWRAYNKVILDPVVVYRGKDHQFGDMSGKDKATLAAYMQTCFADRLRGRFALVRERGPNMLRIRLTLTGAVTNTPVLGTLSRFDMAGAIYNGVQAARDGEGTMTGSVIYGVEIFDATSSRLLSAYVTKQYPAAYDIKATAGALAAATAGLDKGADALMAQLN</sequence>
<dbReference type="AlphaFoldDB" id="A0A4Q0S2T3"/>
<dbReference type="Proteomes" id="UP000289546">
    <property type="component" value="Unassembled WGS sequence"/>
</dbReference>